<evidence type="ECO:0000256" key="1">
    <source>
        <dbReference type="ARBA" id="ARBA00010641"/>
    </source>
</evidence>
<dbReference type="Gene3D" id="1.10.1740.10">
    <property type="match status" value="1"/>
</dbReference>
<dbReference type="InterPro" id="IPR013249">
    <property type="entry name" value="RNA_pol_sigma70_r4_t2"/>
</dbReference>
<dbReference type="InterPro" id="IPR039425">
    <property type="entry name" value="RNA_pol_sigma-70-like"/>
</dbReference>
<keyword evidence="9" id="KW-1185">Reference proteome</keyword>
<protein>
    <submittedName>
        <fullName evidence="8">Sigma-70 family RNA polymerase sigma factor</fullName>
    </submittedName>
</protein>
<evidence type="ECO:0000313" key="8">
    <source>
        <dbReference type="EMBL" id="KAA5539022.1"/>
    </source>
</evidence>
<proteinExistence type="inferred from homology"/>
<feature type="compositionally biased region" description="Pro residues" evidence="5">
    <location>
        <begin position="220"/>
        <end position="233"/>
    </location>
</feature>
<feature type="domain" description="RNA polymerase sigma factor 70 region 4 type 2" evidence="7">
    <location>
        <begin position="124"/>
        <end position="177"/>
    </location>
</feature>
<feature type="compositionally biased region" description="Polar residues" evidence="5">
    <location>
        <begin position="198"/>
        <end position="210"/>
    </location>
</feature>
<keyword evidence="4" id="KW-0804">Transcription</keyword>
<sequence>MARPILNNADFIDGLRNQDPAAAKHLNECFVPSVWRFVFFRVDRNAHLAEDIVAETVLQLISAAASEVAIENPGAWLRTVAARRVQDHYRAAARVQHLIEQAAQQAERTDDQDPARMHDTKLKRQCVREAMDGLPDTYRMALEWKYIEQLTVQVIAQRLDTSHKGAESILFRARNALRKRLQSEAPSPPGPQAAGSPNSQSSTDVASNPSGAPSNAPGNTPGPPGNIPDPPGKIPDQQEPSADDPRRTSMQERPTLFLSPRFARES</sequence>
<evidence type="ECO:0000256" key="5">
    <source>
        <dbReference type="SAM" id="MobiDB-lite"/>
    </source>
</evidence>
<feature type="domain" description="RNA polymerase sigma-70 region 2" evidence="6">
    <location>
        <begin position="30"/>
        <end position="94"/>
    </location>
</feature>
<dbReference type="InterPro" id="IPR036388">
    <property type="entry name" value="WH-like_DNA-bd_sf"/>
</dbReference>
<dbReference type="SUPFAM" id="SSF88659">
    <property type="entry name" value="Sigma3 and sigma4 domains of RNA polymerase sigma factors"/>
    <property type="match status" value="1"/>
</dbReference>
<dbReference type="PANTHER" id="PTHR43133">
    <property type="entry name" value="RNA POLYMERASE ECF-TYPE SIGMA FACTO"/>
    <property type="match status" value="1"/>
</dbReference>
<dbReference type="GO" id="GO:0006352">
    <property type="term" value="P:DNA-templated transcription initiation"/>
    <property type="evidence" value="ECO:0007669"/>
    <property type="project" value="InterPro"/>
</dbReference>
<feature type="region of interest" description="Disordered" evidence="5">
    <location>
        <begin position="181"/>
        <end position="266"/>
    </location>
</feature>
<dbReference type="CDD" id="cd06171">
    <property type="entry name" value="Sigma70_r4"/>
    <property type="match status" value="1"/>
</dbReference>
<dbReference type="Pfam" id="PF04542">
    <property type="entry name" value="Sigma70_r2"/>
    <property type="match status" value="1"/>
</dbReference>
<dbReference type="AlphaFoldDB" id="A0A5M6CYF6"/>
<evidence type="ECO:0000256" key="2">
    <source>
        <dbReference type="ARBA" id="ARBA00023015"/>
    </source>
</evidence>
<keyword evidence="2" id="KW-0805">Transcription regulation</keyword>
<organism evidence="8 9">
    <name type="scientific">Roseiconus nitratireducens</name>
    <dbReference type="NCBI Taxonomy" id="2605748"/>
    <lineage>
        <taxon>Bacteria</taxon>
        <taxon>Pseudomonadati</taxon>
        <taxon>Planctomycetota</taxon>
        <taxon>Planctomycetia</taxon>
        <taxon>Pirellulales</taxon>
        <taxon>Pirellulaceae</taxon>
        <taxon>Roseiconus</taxon>
    </lineage>
</organism>
<dbReference type="SUPFAM" id="SSF88946">
    <property type="entry name" value="Sigma2 domain of RNA polymerase sigma factors"/>
    <property type="match status" value="1"/>
</dbReference>
<dbReference type="Proteomes" id="UP000324479">
    <property type="component" value="Unassembled WGS sequence"/>
</dbReference>
<dbReference type="PANTHER" id="PTHR43133:SF51">
    <property type="entry name" value="RNA POLYMERASE SIGMA FACTOR"/>
    <property type="match status" value="1"/>
</dbReference>
<dbReference type="GO" id="GO:0016987">
    <property type="term" value="F:sigma factor activity"/>
    <property type="evidence" value="ECO:0007669"/>
    <property type="project" value="UniProtKB-KW"/>
</dbReference>
<comment type="caution">
    <text evidence="8">The sequence shown here is derived from an EMBL/GenBank/DDBJ whole genome shotgun (WGS) entry which is preliminary data.</text>
</comment>
<dbReference type="InterPro" id="IPR013325">
    <property type="entry name" value="RNA_pol_sigma_r2"/>
</dbReference>
<name>A0A5M6CYF6_9BACT</name>
<dbReference type="InterPro" id="IPR013324">
    <property type="entry name" value="RNA_pol_sigma_r3/r4-like"/>
</dbReference>
<reference evidence="8 9" key="1">
    <citation type="submission" date="2019-08" db="EMBL/GenBank/DDBJ databases">
        <authorList>
            <person name="Dhanesh K."/>
            <person name="Kumar G."/>
            <person name="Sasikala C."/>
            <person name="Venkata Ramana C."/>
        </authorList>
    </citation>
    <scope>NUCLEOTIDE SEQUENCE [LARGE SCALE GENOMIC DNA]</scope>
    <source>
        <strain evidence="8 9">JC645</strain>
    </source>
</reference>
<comment type="similarity">
    <text evidence="1">Belongs to the sigma-70 factor family. ECF subfamily.</text>
</comment>
<dbReference type="GO" id="GO:0003677">
    <property type="term" value="F:DNA binding"/>
    <property type="evidence" value="ECO:0007669"/>
    <property type="project" value="InterPro"/>
</dbReference>
<evidence type="ECO:0000259" key="6">
    <source>
        <dbReference type="Pfam" id="PF04542"/>
    </source>
</evidence>
<evidence type="ECO:0000313" key="9">
    <source>
        <dbReference type="Proteomes" id="UP000324479"/>
    </source>
</evidence>
<dbReference type="Pfam" id="PF08281">
    <property type="entry name" value="Sigma70_r4_2"/>
    <property type="match status" value="1"/>
</dbReference>
<evidence type="ECO:0000256" key="3">
    <source>
        <dbReference type="ARBA" id="ARBA00023082"/>
    </source>
</evidence>
<keyword evidence="3" id="KW-0731">Sigma factor</keyword>
<dbReference type="EMBL" id="VWOX01000023">
    <property type="protein sequence ID" value="KAA5539022.1"/>
    <property type="molecule type" value="Genomic_DNA"/>
</dbReference>
<dbReference type="Gene3D" id="1.10.10.10">
    <property type="entry name" value="Winged helix-like DNA-binding domain superfamily/Winged helix DNA-binding domain"/>
    <property type="match status" value="1"/>
</dbReference>
<accession>A0A5M6CYF6</accession>
<evidence type="ECO:0000256" key="4">
    <source>
        <dbReference type="ARBA" id="ARBA00023163"/>
    </source>
</evidence>
<evidence type="ECO:0000259" key="7">
    <source>
        <dbReference type="Pfam" id="PF08281"/>
    </source>
</evidence>
<dbReference type="InterPro" id="IPR014284">
    <property type="entry name" value="RNA_pol_sigma-70_dom"/>
</dbReference>
<dbReference type="NCBIfam" id="TIGR02937">
    <property type="entry name" value="sigma70-ECF"/>
    <property type="match status" value="1"/>
</dbReference>
<dbReference type="InterPro" id="IPR007627">
    <property type="entry name" value="RNA_pol_sigma70_r2"/>
</dbReference>
<gene>
    <name evidence="8" type="ORF">FYK55_25640</name>
</gene>